<sequence>MSIQNFQEGHPLTSPRSLLACKRLGIDQIELQPLKLEEIQFRFKHLPPNFRKEAENALEEDRQAILIELIREHTNIINNGITLAEKVAFPDLSTFCKIASETSFTPSEYPKTQQDLRVKKQIDELNFISQSLDKTTNKDLRHSMNWAQLQKQNQEIREEKAYCLLSKTQTYLERSSSFRQQKRQKFEDKILSQQYNEKSDFFQEQKQLNLDKWDVHIQSQACKDEQFINANEMHKQRMREEYEIQVKEMERKKKLLHEDRVTMRQSQSKEAEKRVQSVQVQHQQLLKKKEMETKYRFEKLEQFQLQNSQKQKSQQNQNQLSFTAQKALRMRQIQENLLQQQQQKENKYLLFQQQQLIKEQQLQQQQKNFHQQKSSQMEIQNELRKRRMQRIQQKKDFGNFVKFQNDKFVEQQRIDQRKAAQEYKNSVLKKSYQNELSHDRSIEKLLDQQGNLNKFVKKSKSASKQPVKYCKQKVLVNNYLLDPEVVKKGFVEIKKQGWTDGWY</sequence>
<protein>
    <submittedName>
        <fullName evidence="2">Uncharacterized protein</fullName>
    </submittedName>
</protein>
<evidence type="ECO:0000313" key="4">
    <source>
        <dbReference type="Proteomes" id="UP000018208"/>
    </source>
</evidence>
<dbReference type="Proteomes" id="UP000018208">
    <property type="component" value="Unassembled WGS sequence"/>
</dbReference>
<dbReference type="EMBL" id="AUWU02000006">
    <property type="protein sequence ID" value="KAH0572207.1"/>
    <property type="molecule type" value="Genomic_DNA"/>
</dbReference>
<keyword evidence="1" id="KW-0175">Coiled coil</keyword>
<name>V6LSU9_9EUKA</name>
<evidence type="ECO:0000256" key="1">
    <source>
        <dbReference type="SAM" id="Coils"/>
    </source>
</evidence>
<dbReference type="VEuPathDB" id="GiardiaDB:SS50377_26416"/>
<evidence type="ECO:0000313" key="3">
    <source>
        <dbReference type="EMBL" id="KAH0572207.1"/>
    </source>
</evidence>
<reference evidence="3" key="2">
    <citation type="submission" date="2020-12" db="EMBL/GenBank/DDBJ databases">
        <title>New Spironucleus salmonicida genome in near-complete chromosomes.</title>
        <authorList>
            <person name="Xu F."/>
            <person name="Kurt Z."/>
            <person name="Jimenez-Gonzalez A."/>
            <person name="Astvaldsson A."/>
            <person name="Andersson J.O."/>
            <person name="Svard S.G."/>
        </authorList>
    </citation>
    <scope>NUCLEOTIDE SEQUENCE</scope>
    <source>
        <strain evidence="3">ATCC 50377</strain>
    </source>
</reference>
<gene>
    <name evidence="2" type="ORF">SS50377_12113</name>
    <name evidence="3" type="ORF">SS50377_26416</name>
</gene>
<keyword evidence="4" id="KW-1185">Reference proteome</keyword>
<feature type="coiled-coil region" evidence="1">
    <location>
        <begin position="232"/>
        <end position="288"/>
    </location>
</feature>
<evidence type="ECO:0000313" key="2">
    <source>
        <dbReference type="EMBL" id="EST47717.1"/>
    </source>
</evidence>
<organism evidence="2">
    <name type="scientific">Spironucleus salmonicida</name>
    <dbReference type="NCBI Taxonomy" id="348837"/>
    <lineage>
        <taxon>Eukaryota</taxon>
        <taxon>Metamonada</taxon>
        <taxon>Diplomonadida</taxon>
        <taxon>Hexamitidae</taxon>
        <taxon>Hexamitinae</taxon>
        <taxon>Spironucleus</taxon>
    </lineage>
</organism>
<proteinExistence type="predicted"/>
<reference evidence="2 3" key="1">
    <citation type="journal article" date="2014" name="PLoS Genet.">
        <title>The Genome of Spironucleus salmonicida Highlights a Fish Pathogen Adapted to Fluctuating Environments.</title>
        <authorList>
            <person name="Xu F."/>
            <person name="Jerlstrom-Hultqvist J."/>
            <person name="Einarsson E."/>
            <person name="Astvaldsson A."/>
            <person name="Svard S.G."/>
            <person name="Andersson J.O."/>
        </authorList>
    </citation>
    <scope>NUCLEOTIDE SEQUENCE</scope>
    <source>
        <strain evidence="3">ATCC 50377</strain>
    </source>
</reference>
<dbReference type="EMBL" id="KI546035">
    <property type="protein sequence ID" value="EST47717.1"/>
    <property type="molecule type" value="Genomic_DNA"/>
</dbReference>
<accession>V6LSU9</accession>
<dbReference type="OrthoDB" id="10251832at2759"/>
<dbReference type="AlphaFoldDB" id="V6LSU9"/>